<dbReference type="InterPro" id="IPR039135">
    <property type="entry name" value="NAT9-like"/>
</dbReference>
<dbReference type="OrthoDB" id="5043642at2759"/>
<evidence type="ECO:0000256" key="1">
    <source>
        <dbReference type="ARBA" id="ARBA00009342"/>
    </source>
</evidence>
<protein>
    <submittedName>
        <fullName evidence="5">GNAT domain-containing protein</fullName>
    </submittedName>
</protein>
<organism evidence="5 6">
    <name type="scientific">Boletus reticuloceps</name>
    <dbReference type="NCBI Taxonomy" id="495285"/>
    <lineage>
        <taxon>Eukaryota</taxon>
        <taxon>Fungi</taxon>
        <taxon>Dikarya</taxon>
        <taxon>Basidiomycota</taxon>
        <taxon>Agaricomycotina</taxon>
        <taxon>Agaricomycetes</taxon>
        <taxon>Agaricomycetidae</taxon>
        <taxon>Boletales</taxon>
        <taxon>Boletineae</taxon>
        <taxon>Boletaceae</taxon>
        <taxon>Boletoideae</taxon>
        <taxon>Boletus</taxon>
    </lineage>
</organism>
<dbReference type="InterPro" id="IPR000182">
    <property type="entry name" value="GNAT_dom"/>
</dbReference>
<comment type="similarity">
    <text evidence="1">Belongs to the acetyltransferase family. GNAT subfamily.</text>
</comment>
<dbReference type="Pfam" id="PF13302">
    <property type="entry name" value="Acetyltransf_3"/>
    <property type="match status" value="1"/>
</dbReference>
<evidence type="ECO:0000256" key="3">
    <source>
        <dbReference type="ARBA" id="ARBA00023315"/>
    </source>
</evidence>
<accession>A0A8I2YKI2</accession>
<keyword evidence="2" id="KW-0808">Transferase</keyword>
<dbReference type="Gene3D" id="3.40.630.30">
    <property type="match status" value="1"/>
</dbReference>
<dbReference type="PANTHER" id="PTHR13256">
    <property type="entry name" value="N-ACETYLTRANSFERASE 9"/>
    <property type="match status" value="1"/>
</dbReference>
<reference evidence="5" key="1">
    <citation type="submission" date="2021-03" db="EMBL/GenBank/DDBJ databases">
        <title>Evolutionary innovations through gain and loss of genes in the ectomycorrhizal Boletales.</title>
        <authorList>
            <person name="Wu G."/>
            <person name="Miyauchi S."/>
            <person name="Morin E."/>
            <person name="Yang Z.-L."/>
            <person name="Xu J."/>
            <person name="Martin F.M."/>
        </authorList>
    </citation>
    <scope>NUCLEOTIDE SEQUENCE</scope>
    <source>
        <strain evidence="5">BR01</strain>
    </source>
</reference>
<sequence>MLSTAEHWREDDDKLTFIILANGEGDLPMIGDVNIFLKGDPNDEDFEAEVGVMIAEESYRGKGLALEALRLMLSYVTASPALFTNPSPTLALPNPPFPFPIRSDSLAVRIGQENRASTRLFERLGFVETRGANAFGEKEMRIRQDFLSV</sequence>
<evidence type="ECO:0000256" key="2">
    <source>
        <dbReference type="ARBA" id="ARBA00022679"/>
    </source>
</evidence>
<dbReference type="AlphaFoldDB" id="A0A8I2YKI2"/>
<evidence type="ECO:0000313" key="6">
    <source>
        <dbReference type="Proteomes" id="UP000683000"/>
    </source>
</evidence>
<keyword evidence="3" id="KW-0012">Acyltransferase</keyword>
<dbReference type="GO" id="GO:0008080">
    <property type="term" value="F:N-acetyltransferase activity"/>
    <property type="evidence" value="ECO:0007669"/>
    <property type="project" value="InterPro"/>
</dbReference>
<dbReference type="SUPFAM" id="SSF55729">
    <property type="entry name" value="Acyl-CoA N-acyltransferases (Nat)"/>
    <property type="match status" value="1"/>
</dbReference>
<dbReference type="EMBL" id="JAGFBS010000018">
    <property type="protein sequence ID" value="KAG6374304.1"/>
    <property type="molecule type" value="Genomic_DNA"/>
</dbReference>
<evidence type="ECO:0000259" key="4">
    <source>
        <dbReference type="Pfam" id="PF13302"/>
    </source>
</evidence>
<name>A0A8I2YKI2_9AGAM</name>
<feature type="domain" description="N-acetyltransferase" evidence="4">
    <location>
        <begin position="7"/>
        <end position="127"/>
    </location>
</feature>
<dbReference type="Proteomes" id="UP000683000">
    <property type="component" value="Unassembled WGS sequence"/>
</dbReference>
<dbReference type="PANTHER" id="PTHR13256:SF16">
    <property type="entry name" value="ALPHA_BETA-TUBULIN-N-ACETYLTRANSFERASE 9"/>
    <property type="match status" value="1"/>
</dbReference>
<keyword evidence="6" id="KW-1185">Reference proteome</keyword>
<dbReference type="InterPro" id="IPR016181">
    <property type="entry name" value="Acyl_CoA_acyltransferase"/>
</dbReference>
<comment type="caution">
    <text evidence="5">The sequence shown here is derived from an EMBL/GenBank/DDBJ whole genome shotgun (WGS) entry which is preliminary data.</text>
</comment>
<evidence type="ECO:0000313" key="5">
    <source>
        <dbReference type="EMBL" id="KAG6374304.1"/>
    </source>
</evidence>
<proteinExistence type="inferred from homology"/>
<gene>
    <name evidence="5" type="ORF">JVT61DRAFT_4327</name>
</gene>